<dbReference type="EMBL" id="PZQS01000002">
    <property type="protein sequence ID" value="PVD37209.1"/>
    <property type="molecule type" value="Genomic_DNA"/>
</dbReference>
<protein>
    <submittedName>
        <fullName evidence="1">Uncharacterized protein</fullName>
    </submittedName>
</protein>
<keyword evidence="2" id="KW-1185">Reference proteome</keyword>
<dbReference type="Proteomes" id="UP000245119">
    <property type="component" value="Linkage Group LG2"/>
</dbReference>
<evidence type="ECO:0000313" key="1">
    <source>
        <dbReference type="EMBL" id="PVD37209.1"/>
    </source>
</evidence>
<name>A0A2T7PUX1_POMCA</name>
<sequence>MREKKFESPEVFTRRESNFTIPVGSLPGDYSTLAINLAFDEEEHIYQDFQSVYGGHNLDDFDDAAQDNGEYLYPVRNLSIIQDHGDYLHRGRTSSENIGTAEQDHDDYIRAVRNSSRRTPGMAFTN</sequence>
<organism evidence="1 2">
    <name type="scientific">Pomacea canaliculata</name>
    <name type="common">Golden apple snail</name>
    <dbReference type="NCBI Taxonomy" id="400727"/>
    <lineage>
        <taxon>Eukaryota</taxon>
        <taxon>Metazoa</taxon>
        <taxon>Spiralia</taxon>
        <taxon>Lophotrochozoa</taxon>
        <taxon>Mollusca</taxon>
        <taxon>Gastropoda</taxon>
        <taxon>Caenogastropoda</taxon>
        <taxon>Architaenioglossa</taxon>
        <taxon>Ampullarioidea</taxon>
        <taxon>Ampullariidae</taxon>
        <taxon>Pomacea</taxon>
    </lineage>
</organism>
<proteinExistence type="predicted"/>
<dbReference type="AlphaFoldDB" id="A0A2T7PUX1"/>
<dbReference type="OrthoDB" id="5958943at2759"/>
<comment type="caution">
    <text evidence="1">The sequence shown here is derived from an EMBL/GenBank/DDBJ whole genome shotgun (WGS) entry which is preliminary data.</text>
</comment>
<accession>A0A2T7PUX1</accession>
<gene>
    <name evidence="1" type="ORF">C0Q70_04204</name>
</gene>
<evidence type="ECO:0000313" key="2">
    <source>
        <dbReference type="Proteomes" id="UP000245119"/>
    </source>
</evidence>
<reference evidence="1 2" key="1">
    <citation type="submission" date="2018-04" db="EMBL/GenBank/DDBJ databases">
        <title>The genome of golden apple snail Pomacea canaliculata provides insight into stress tolerance and invasive adaptation.</title>
        <authorList>
            <person name="Liu C."/>
            <person name="Liu B."/>
            <person name="Ren Y."/>
            <person name="Zhang Y."/>
            <person name="Wang H."/>
            <person name="Li S."/>
            <person name="Jiang F."/>
            <person name="Yin L."/>
            <person name="Zhang G."/>
            <person name="Qian W."/>
            <person name="Fan W."/>
        </authorList>
    </citation>
    <scope>NUCLEOTIDE SEQUENCE [LARGE SCALE GENOMIC DNA]</scope>
    <source>
        <strain evidence="1">SZHN2017</strain>
        <tissue evidence="1">Muscle</tissue>
    </source>
</reference>